<dbReference type="InterPro" id="IPR025659">
    <property type="entry name" value="Tubby-like_C"/>
</dbReference>
<evidence type="ECO:0000313" key="3">
    <source>
        <dbReference type="EMBL" id="KAL0919534.1"/>
    </source>
</evidence>
<evidence type="ECO:0000256" key="2">
    <source>
        <dbReference type="SAM" id="MobiDB-lite"/>
    </source>
</evidence>
<evidence type="ECO:0000256" key="1">
    <source>
        <dbReference type="ARBA" id="ARBA00005437"/>
    </source>
</evidence>
<dbReference type="SUPFAM" id="SSF54518">
    <property type="entry name" value="Tubby C-terminal domain-like"/>
    <property type="match status" value="1"/>
</dbReference>
<dbReference type="PANTHER" id="PTHR31087:SF58">
    <property type="entry name" value="OS07G0230700 PROTEIN"/>
    <property type="match status" value="1"/>
</dbReference>
<proteinExistence type="inferred from homology"/>
<dbReference type="PANTHER" id="PTHR31087">
    <property type="match status" value="1"/>
</dbReference>
<comment type="similarity">
    <text evidence="1">Belongs to the LOR family.</text>
</comment>
<gene>
    <name evidence="3" type="ORF">M5K25_011633</name>
</gene>
<dbReference type="Proteomes" id="UP001552299">
    <property type="component" value="Unassembled WGS sequence"/>
</dbReference>
<keyword evidence="4" id="KW-1185">Reference proteome</keyword>
<dbReference type="Gene3D" id="2.40.160.200">
    <property type="entry name" value="LURP1-related"/>
    <property type="match status" value="1"/>
</dbReference>
<sequence length="398" mass="45522">MGDPASTTIPLAKRDRPAVQQEVLKKPHKVRKADDVVSTITGDSLIIFRKKFYFSNDLVMKLVNRMDLEIEMTKALNDWNNEFVNVKYLQGEYKKKYDANVKEMKVVEEQLAECRAELATMSTSASLQNQQIDRLHIDLVDAQATINQVIEEFKKSIAFKMIVQDQIQEARDHIYDVEVKALEQECMEEGFVRGFLKGVRLVHRKTGAEVEGLTPSQASDDSHSDSDDDEIESELQKAFDLEDETDIEILSNPPGIDHPMSEIQCKLCIYRIKDKEMISMHRRWQVYKGDSSNSSDLLFSVKKSSLLQFKTELDVFVASNTAESQCDFKVKGSFHERSCLIYLGDSTNVIARMHREYTVKNIVLGKDAFGITIYPNVDYAFVVALIVILDEINEDRHD</sequence>
<protein>
    <submittedName>
        <fullName evidence="3">Uncharacterized protein</fullName>
    </submittedName>
</protein>
<comment type="caution">
    <text evidence="3">The sequence shown here is derived from an EMBL/GenBank/DDBJ whole genome shotgun (WGS) entry which is preliminary data.</text>
</comment>
<organism evidence="3 4">
    <name type="scientific">Dendrobium thyrsiflorum</name>
    <name type="common">Pinecone-like raceme dendrobium</name>
    <name type="synonym">Orchid</name>
    <dbReference type="NCBI Taxonomy" id="117978"/>
    <lineage>
        <taxon>Eukaryota</taxon>
        <taxon>Viridiplantae</taxon>
        <taxon>Streptophyta</taxon>
        <taxon>Embryophyta</taxon>
        <taxon>Tracheophyta</taxon>
        <taxon>Spermatophyta</taxon>
        <taxon>Magnoliopsida</taxon>
        <taxon>Liliopsida</taxon>
        <taxon>Asparagales</taxon>
        <taxon>Orchidaceae</taxon>
        <taxon>Epidendroideae</taxon>
        <taxon>Malaxideae</taxon>
        <taxon>Dendrobiinae</taxon>
        <taxon>Dendrobium</taxon>
    </lineage>
</organism>
<dbReference type="EMBL" id="JANQDX010000009">
    <property type="protein sequence ID" value="KAL0919534.1"/>
    <property type="molecule type" value="Genomic_DNA"/>
</dbReference>
<name>A0ABD0V2T4_DENTH</name>
<dbReference type="InterPro" id="IPR038595">
    <property type="entry name" value="LOR_sf"/>
</dbReference>
<reference evidence="3 4" key="1">
    <citation type="journal article" date="2024" name="Plant Biotechnol. J.">
        <title>Dendrobium thyrsiflorum genome and its molecular insights into genes involved in important horticultural traits.</title>
        <authorList>
            <person name="Chen B."/>
            <person name="Wang J.Y."/>
            <person name="Zheng P.J."/>
            <person name="Li K.L."/>
            <person name="Liang Y.M."/>
            <person name="Chen X.F."/>
            <person name="Zhang C."/>
            <person name="Zhao X."/>
            <person name="He X."/>
            <person name="Zhang G.Q."/>
            <person name="Liu Z.J."/>
            <person name="Xu Q."/>
        </authorList>
    </citation>
    <scope>NUCLEOTIDE SEQUENCE [LARGE SCALE GENOMIC DNA]</scope>
    <source>
        <strain evidence="3">GZMU011</strain>
    </source>
</reference>
<feature type="region of interest" description="Disordered" evidence="2">
    <location>
        <begin position="210"/>
        <end position="230"/>
    </location>
</feature>
<accession>A0ABD0V2T4</accession>
<evidence type="ECO:0000313" key="4">
    <source>
        <dbReference type="Proteomes" id="UP001552299"/>
    </source>
</evidence>
<dbReference type="InterPro" id="IPR007612">
    <property type="entry name" value="LOR"/>
</dbReference>
<dbReference type="Pfam" id="PF04525">
    <property type="entry name" value="LOR"/>
    <property type="match status" value="1"/>
</dbReference>
<dbReference type="AlphaFoldDB" id="A0ABD0V2T4"/>